<feature type="compositionally biased region" description="Acidic residues" evidence="1">
    <location>
        <begin position="370"/>
        <end position="380"/>
    </location>
</feature>
<dbReference type="AlphaFoldDB" id="A0AAU9K4P9"/>
<feature type="region of interest" description="Disordered" evidence="1">
    <location>
        <begin position="595"/>
        <end position="764"/>
    </location>
</feature>
<feature type="compositionally biased region" description="Polar residues" evidence="1">
    <location>
        <begin position="706"/>
        <end position="720"/>
    </location>
</feature>
<comment type="caution">
    <text evidence="2">The sequence shown here is derived from an EMBL/GenBank/DDBJ whole genome shotgun (WGS) entry which is preliminary data.</text>
</comment>
<feature type="compositionally biased region" description="Basic and acidic residues" evidence="1">
    <location>
        <begin position="663"/>
        <end position="675"/>
    </location>
</feature>
<accession>A0AAU9K4P9</accession>
<organism evidence="2 3">
    <name type="scientific">Blepharisma stoltei</name>
    <dbReference type="NCBI Taxonomy" id="1481888"/>
    <lineage>
        <taxon>Eukaryota</taxon>
        <taxon>Sar</taxon>
        <taxon>Alveolata</taxon>
        <taxon>Ciliophora</taxon>
        <taxon>Postciliodesmatophora</taxon>
        <taxon>Heterotrichea</taxon>
        <taxon>Heterotrichida</taxon>
        <taxon>Blepharismidae</taxon>
        <taxon>Blepharisma</taxon>
    </lineage>
</organism>
<feature type="compositionally biased region" description="Low complexity" evidence="1">
    <location>
        <begin position="738"/>
        <end position="750"/>
    </location>
</feature>
<feature type="compositionally biased region" description="Polar residues" evidence="1">
    <location>
        <begin position="260"/>
        <end position="270"/>
    </location>
</feature>
<keyword evidence="3" id="KW-1185">Reference proteome</keyword>
<feature type="region of interest" description="Disordered" evidence="1">
    <location>
        <begin position="251"/>
        <end position="272"/>
    </location>
</feature>
<feature type="region of interest" description="Disordered" evidence="1">
    <location>
        <begin position="503"/>
        <end position="525"/>
    </location>
</feature>
<gene>
    <name evidence="2" type="ORF">BSTOLATCC_MIC53932</name>
</gene>
<reference evidence="2" key="1">
    <citation type="submission" date="2021-09" db="EMBL/GenBank/DDBJ databases">
        <authorList>
            <consortium name="AG Swart"/>
            <person name="Singh M."/>
            <person name="Singh A."/>
            <person name="Seah K."/>
            <person name="Emmerich C."/>
        </authorList>
    </citation>
    <scope>NUCLEOTIDE SEQUENCE</scope>
    <source>
        <strain evidence="2">ATCC30299</strain>
    </source>
</reference>
<evidence type="ECO:0000313" key="2">
    <source>
        <dbReference type="EMBL" id="CAG9331873.1"/>
    </source>
</evidence>
<dbReference type="EMBL" id="CAJZBQ010000053">
    <property type="protein sequence ID" value="CAG9331873.1"/>
    <property type="molecule type" value="Genomic_DNA"/>
</dbReference>
<feature type="compositionally biased region" description="Polar residues" evidence="1">
    <location>
        <begin position="626"/>
        <end position="636"/>
    </location>
</feature>
<feature type="region of interest" description="Disordered" evidence="1">
    <location>
        <begin position="358"/>
        <end position="394"/>
    </location>
</feature>
<name>A0AAU9K4P9_9CILI</name>
<proteinExistence type="predicted"/>
<feature type="compositionally biased region" description="Polar residues" evidence="1">
    <location>
        <begin position="645"/>
        <end position="661"/>
    </location>
</feature>
<sequence length="1023" mass="115802">MSESQLASNIIQLLSGTIDRFNIEEKILSLISASDLGSPELSIHLTAGSTSLIASFTSRTIEIIQSYIDNFELNSALKISEKFMAFLTKYNLLVPEINIEMKLLLGEIAKSENKLGLLKKCQQDALKLAKENPSCRVKIPEIYLRVCTLYLENENIDKAISKAKKSVSFAEHLLNIDSNENKGVIQCLVDAASILCVIRINQDNNGQAEQWYNYIRQLEEKYEINEENSQYLQYIRSQFPNENSSIKASEERFGKGNGRKVQSNATQNNKKNMKLPGLKSNSDIYKQDQKLSHSRGAELKKLHEIQQKNMLIPIDNTAAFMLNSGKELNPALKYLNDPTINRARDPSPHMTDRLQSKEILTDNKISQDGNLDEESEEDSETTAMINKEETKASDEIALSQKKTNIWSKEDLLTTPIIEANGYSSITSIPKNEGSLDSSIENKSISEENQFTLEKIDFTKEKTLSNKEDKIEKTLGFDEKIYLLNEKNSIITQSIMRADSKNDKKIDTEPMSPQFPIGNLHEENNYPKSDAIKEEKDGKRESEPVEKSFVSQISIIHLNEETTSLLNNEVEETKSTKKDNHNFNEKNTLLLSHEPEADGSAKKNNHNNKETTLLIKQDQKDKITQKSYSSKRLQVSKITEEVKNISRLSPQPGISSLSNPKNNKIAEKSSKQEPEAKTPLNKATSKELPIRVSPTPPKITKPEENPTVRQQRVSLTSSKNLPNPPSIKELQPISKENKPNSPSFNNPFPSSTDISQTAGTSIRNPPNLNSYISPISEENFEFWSSPAAKSEDIAKALLLIQSCIRRYKDYKRFKGRKIKNQLLKEYIAFGKKEFNGVLYFITVTEEGLSQKTFKDLGGQQGGKLAKSNVIVDAIPLVSGVVKPKYSCYSEGEICEMLGIWKFDELIGIYQTKLIEIVEIKYGFVVLGTAETKEKPRRRLLYRGRSKLKSENFYFVRIYELDFGGKEQISILATNPQESKELNMSFSNLLSLLNVRKREMLQDNLSKVVDLLYFDSEKLCITDPV</sequence>
<evidence type="ECO:0000313" key="3">
    <source>
        <dbReference type="Proteomes" id="UP001162131"/>
    </source>
</evidence>
<feature type="compositionally biased region" description="Polar residues" evidence="1">
    <location>
        <begin position="751"/>
        <end position="764"/>
    </location>
</feature>
<dbReference type="Proteomes" id="UP001162131">
    <property type="component" value="Unassembled WGS sequence"/>
</dbReference>
<protein>
    <submittedName>
        <fullName evidence="2">Uncharacterized protein</fullName>
    </submittedName>
</protein>
<evidence type="ECO:0000256" key="1">
    <source>
        <dbReference type="SAM" id="MobiDB-lite"/>
    </source>
</evidence>